<evidence type="ECO:0000313" key="2">
    <source>
        <dbReference type="EMBL" id="XCP96481.1"/>
    </source>
</evidence>
<protein>
    <submittedName>
        <fullName evidence="2">Wadjet anti-phage system protein JetD domain-containing protein</fullName>
    </submittedName>
</protein>
<dbReference type="Pfam" id="PF09983">
    <property type="entry name" value="JetD_C"/>
    <property type="match status" value="1"/>
</dbReference>
<name>A0AAU8NFJ6_9BACL</name>
<dbReference type="RefSeq" id="WP_342551844.1">
    <property type="nucleotide sequence ID" value="NZ_CP159992.1"/>
</dbReference>
<dbReference type="InterPro" id="IPR024534">
    <property type="entry name" value="JetD_C"/>
</dbReference>
<sequence length="417" mass="48724">MSEGFKRQLVSALLDKYERSSFFYAEKRPTRRIMLKLYDGGQTEFPQYDIEQYEKRSMINFAVQALYEAQLLSYRWMKGEESHIIAEVWLNFENISSAYSLIGRQPKGDVVDEVCLELLNSIDKVRSGWAKQFLSDAYDIISRKRSIGNRLPVDRSERSDLLRAICFIDQMGELEMLERVFSLQCFGDSKRFEKAIRARLLGILYKYLDYQDDNTDEEILRQVGITKYPEQLEFCGQVTMSFDSGTIDFSHLIFGGVVNSKDFQRGQLRLSPTIERVISIENRANYIEYIYKQKKDHELVVFHGGQFSPAKRKFLMAVAASIPTNSHWYHWGDIDFGGFSMLARLRREIKNDVIPYRMEKSELIRYSLLTASLQPKYIEKLCGLKRHSELVDCLPCIDHMIENRVKLEQEAMLTDLI</sequence>
<organism evidence="2">
    <name type="scientific">Paenibacillus sp. AN1007</name>
    <dbReference type="NCBI Taxonomy" id="3151385"/>
    <lineage>
        <taxon>Bacteria</taxon>
        <taxon>Bacillati</taxon>
        <taxon>Bacillota</taxon>
        <taxon>Bacilli</taxon>
        <taxon>Bacillales</taxon>
        <taxon>Paenibacillaceae</taxon>
        <taxon>Paenibacillus</taxon>
    </lineage>
</organism>
<accession>A0AAU8NFJ6</accession>
<gene>
    <name evidence="2" type="ORF">ABXS70_07190</name>
</gene>
<feature type="domain" description="Wadjet protein JetD C-terminal" evidence="1">
    <location>
        <begin position="269"/>
        <end position="415"/>
    </location>
</feature>
<evidence type="ECO:0000259" key="1">
    <source>
        <dbReference type="Pfam" id="PF09983"/>
    </source>
</evidence>
<dbReference type="EMBL" id="CP159992">
    <property type="protein sequence ID" value="XCP96481.1"/>
    <property type="molecule type" value="Genomic_DNA"/>
</dbReference>
<dbReference type="AlphaFoldDB" id="A0AAU8NFJ6"/>
<proteinExistence type="predicted"/>
<reference evidence="2" key="1">
    <citation type="submission" date="2024-05" db="EMBL/GenBank/DDBJ databases">
        <title>Draft genome assemblies of 36 bacteria isolated from hibernating arctic ground squirrels.</title>
        <authorList>
            <person name="McKee H."/>
            <person name="Mullen L."/>
            <person name="Drown D.M."/>
            <person name="Duddleston K.N."/>
        </authorList>
    </citation>
    <scope>NUCLEOTIDE SEQUENCE</scope>
    <source>
        <strain evidence="2">AN1007</strain>
    </source>
</reference>